<dbReference type="SMART" id="SM00382">
    <property type="entry name" value="AAA"/>
    <property type="match status" value="1"/>
</dbReference>
<dbReference type="HAMAP" id="MF_01488">
    <property type="entry name" value="RecD2"/>
    <property type="match status" value="1"/>
</dbReference>
<keyword evidence="3" id="KW-0413">Isomerase</keyword>
<dbReference type="Pfam" id="PF13538">
    <property type="entry name" value="UvrD_C_2"/>
    <property type="match status" value="1"/>
</dbReference>
<dbReference type="EMBL" id="JBBYAK010000003">
    <property type="protein sequence ID" value="MEL3959518.1"/>
    <property type="molecule type" value="Genomic_DNA"/>
</dbReference>
<dbReference type="InterPro" id="IPR050534">
    <property type="entry name" value="Coronavir_polyprotein_1ab"/>
</dbReference>
<dbReference type="InterPro" id="IPR003593">
    <property type="entry name" value="AAA+_ATPase"/>
</dbReference>
<dbReference type="SUPFAM" id="SSF52540">
    <property type="entry name" value="P-loop containing nucleoside triphosphate hydrolases"/>
    <property type="match status" value="1"/>
</dbReference>
<dbReference type="Pfam" id="PF13604">
    <property type="entry name" value="AAA_30"/>
    <property type="match status" value="1"/>
</dbReference>
<dbReference type="InterPro" id="IPR010994">
    <property type="entry name" value="RuvA_2-like"/>
</dbReference>
<dbReference type="CDD" id="cd17933">
    <property type="entry name" value="DEXSc_RecD-like"/>
    <property type="match status" value="1"/>
</dbReference>
<keyword evidence="6" id="KW-1185">Reference proteome</keyword>
<proteinExistence type="inferred from homology"/>
<dbReference type="NCBIfam" id="TIGR01448">
    <property type="entry name" value="recD_rel"/>
    <property type="match status" value="1"/>
</dbReference>
<dbReference type="RefSeq" id="WP_342021155.1">
    <property type="nucleotide sequence ID" value="NZ_JBBYAK010000003.1"/>
</dbReference>
<protein>
    <recommendedName>
        <fullName evidence="3">ATP-dependent RecD2 DNA helicase</fullName>
        <ecNumber evidence="3">5.6.2.3</ecNumber>
    </recommendedName>
    <alternativeName>
        <fullName evidence="3">DNA 5'-3' helicase subunit RecD2</fullName>
    </alternativeName>
</protein>
<organism evidence="5 6">
    <name type="scientific">Caldifermentibacillus hisashii</name>
    <dbReference type="NCBI Taxonomy" id="996558"/>
    <lineage>
        <taxon>Bacteria</taxon>
        <taxon>Bacillati</taxon>
        <taxon>Bacillota</taxon>
        <taxon>Bacilli</taxon>
        <taxon>Bacillales</taxon>
        <taxon>Bacillaceae</taxon>
        <taxon>Caldifermentibacillus</taxon>
    </lineage>
</organism>
<dbReference type="CDD" id="cd18809">
    <property type="entry name" value="SF1_C_RecD"/>
    <property type="match status" value="1"/>
</dbReference>
<dbReference type="InterPro" id="IPR027785">
    <property type="entry name" value="UvrD-like_helicase_C"/>
</dbReference>
<evidence type="ECO:0000256" key="2">
    <source>
        <dbReference type="ARBA" id="ARBA00022840"/>
    </source>
</evidence>
<evidence type="ECO:0000313" key="5">
    <source>
        <dbReference type="EMBL" id="MEL3959518.1"/>
    </source>
</evidence>
<gene>
    <name evidence="3" type="primary">recD2</name>
    <name evidence="5" type="ORF">NST17_20410</name>
</gene>
<dbReference type="InterPro" id="IPR029493">
    <property type="entry name" value="RecD2-like_HHH"/>
</dbReference>
<evidence type="ECO:0000313" key="6">
    <source>
        <dbReference type="Proteomes" id="UP001459714"/>
    </source>
</evidence>
<dbReference type="Gene3D" id="3.40.50.300">
    <property type="entry name" value="P-loop containing nucleotide triphosphate hydrolases"/>
    <property type="match status" value="2"/>
</dbReference>
<comment type="caution">
    <text evidence="5">The sequence shown here is derived from an EMBL/GenBank/DDBJ whole genome shotgun (WGS) entry which is preliminary data.</text>
</comment>
<dbReference type="Pfam" id="PF18335">
    <property type="entry name" value="SH3_13"/>
    <property type="match status" value="1"/>
</dbReference>
<evidence type="ECO:0000256" key="1">
    <source>
        <dbReference type="ARBA" id="ARBA00022741"/>
    </source>
</evidence>
<evidence type="ECO:0000256" key="3">
    <source>
        <dbReference type="HAMAP-Rule" id="MF_01488"/>
    </source>
</evidence>
<keyword evidence="3" id="KW-0378">Hydrolase</keyword>
<dbReference type="Proteomes" id="UP001459714">
    <property type="component" value="Unassembled WGS sequence"/>
</dbReference>
<accession>A0ABU9K2Y6</accession>
<comment type="similarity">
    <text evidence="3">Belongs to the RecD family. RecD2 subfamily.</text>
</comment>
<keyword evidence="2 3" id="KW-0067">ATP-binding</keyword>
<comment type="catalytic activity">
    <reaction evidence="3">
        <text>ATP + H2O = ADP + phosphate + H(+)</text>
        <dbReference type="Rhea" id="RHEA:13065"/>
        <dbReference type="ChEBI" id="CHEBI:15377"/>
        <dbReference type="ChEBI" id="CHEBI:15378"/>
        <dbReference type="ChEBI" id="CHEBI:30616"/>
        <dbReference type="ChEBI" id="CHEBI:43474"/>
        <dbReference type="ChEBI" id="CHEBI:456216"/>
        <dbReference type="EC" id="5.6.2.3"/>
    </reaction>
</comment>
<dbReference type="Pfam" id="PF14490">
    <property type="entry name" value="HHH_RecD2"/>
    <property type="match status" value="1"/>
</dbReference>
<dbReference type="Gene3D" id="1.10.10.2220">
    <property type="match status" value="1"/>
</dbReference>
<dbReference type="EC" id="5.6.2.3" evidence="3"/>
<dbReference type="InterPro" id="IPR055446">
    <property type="entry name" value="RecD2_N_OB"/>
</dbReference>
<feature type="domain" description="AAA+ ATPase" evidence="4">
    <location>
        <begin position="340"/>
        <end position="591"/>
    </location>
</feature>
<keyword evidence="1 3" id="KW-0547">Nucleotide-binding</keyword>
<dbReference type="Gene3D" id="2.30.30.940">
    <property type="match status" value="1"/>
</dbReference>
<dbReference type="InterPro" id="IPR041451">
    <property type="entry name" value="RecD2_SH13"/>
</dbReference>
<dbReference type="InterPro" id="IPR027417">
    <property type="entry name" value="P-loop_NTPase"/>
</dbReference>
<name>A0ABU9K2Y6_9BACI</name>
<dbReference type="PANTHER" id="PTHR43788:SF6">
    <property type="entry name" value="DNA HELICASE B"/>
    <property type="match status" value="1"/>
</dbReference>
<reference evidence="5 6" key="1">
    <citation type="submission" date="2024-03" db="EMBL/GenBank/DDBJ databases">
        <title>Bacilli Hybrid Assemblies.</title>
        <authorList>
            <person name="Kovac J."/>
        </authorList>
    </citation>
    <scope>NUCLEOTIDE SEQUENCE [LARGE SCALE GENOMIC DNA]</scope>
    <source>
        <strain evidence="5 6">FSL M8-0022</strain>
    </source>
</reference>
<keyword evidence="3" id="KW-0347">Helicase</keyword>
<keyword evidence="3" id="KW-0238">DNA-binding</keyword>
<sequence>MFDNCIEIEGYIKKIIYQNENDMFMIGVLQSKEKTEIIFKGNIFGIDKDEAIILHGKWENHTKYGKQLHVERWERPIPRTKDKIIAYLASPYVKGCGKKQALRIVNALGENTIEIIMKEKESALIGIKGIGKNKAIKIANCVLETYELQNIIGELSLYGVHPEWTIKIYKKYQHDTIHKLKKNPYLLTEIKGVSFPEADEIAQNIGISPLSGYRIGSAVHYILNHYCFAYGHCYLPENELIEKTLEILNRNSTEKVTEIEIRNSIYNLEEKTIIIENHKVFPKDLYTYEQKLAKKIKYMMSTKQEYYPENKIDLYIKEYQLQNKIILGEEQKQAIKTVLKNNISILTGPAGTGKTTVVKAIIDIYKKFHPKHNISLSAPTGRASRKLQETTEQFAQTNHKLLGYKQDFDNGKSDGFEYNENNKLGYDFYVIDEMSMVDLHMAYSLFSAFEKTAKVLMIGDPNQLPSINPGNVLKDLLENENIPSINLTEIYRQSANSQIIVNANLVNQGKGFLVDHTKEDMFFINKIAPESIQETIIQSVQRFLSLGYNVSDILVLSPMKKGVIGTVELNNVLQEILNPKSSTKAEIKRGNKIFREGDKIIQMVNQAEKGIYNGDIGIITKIGKQKVETPTGESEVDFIESDFQGIKTIHFKEEWTQIELGYAITVHKSQGGQAPIVIMPISNSHYRMLLRNLLYTGMTRAEKKLVLIGQQSALKTAIENNQIMKRNTELTERISKLFQLSEKYMQSQKLSNS</sequence>
<dbReference type="SUPFAM" id="SSF47781">
    <property type="entry name" value="RuvA domain 2-like"/>
    <property type="match status" value="1"/>
</dbReference>
<feature type="binding site" evidence="3">
    <location>
        <begin position="351"/>
        <end position="355"/>
    </location>
    <ligand>
        <name>ATP</name>
        <dbReference type="ChEBI" id="CHEBI:30616"/>
    </ligand>
</feature>
<dbReference type="PANTHER" id="PTHR43788">
    <property type="entry name" value="DNA2/NAM7 HELICASE FAMILY MEMBER"/>
    <property type="match status" value="1"/>
</dbReference>
<dbReference type="Pfam" id="PF23139">
    <property type="entry name" value="OB_YrrC"/>
    <property type="match status" value="1"/>
</dbReference>
<dbReference type="InterPro" id="IPR006345">
    <property type="entry name" value="RecD2"/>
</dbReference>
<comment type="function">
    <text evidence="3">DNA-dependent ATPase and ATP-dependent 5'-3' DNA helicase. Has no activity on blunt DNA or DNA with 3'-overhangs, requires at least 10 bases of 5'-ssDNA for helicase activity.</text>
</comment>
<evidence type="ECO:0000259" key="4">
    <source>
        <dbReference type="SMART" id="SM00382"/>
    </source>
</evidence>